<name>A0AAV0DSM0_9ASTE</name>
<sequence length="28" mass="3317">MAYPHKLRLEASNFLGLHFLVFSFSFPF</sequence>
<evidence type="ECO:0000313" key="2">
    <source>
        <dbReference type="Proteomes" id="UP001152523"/>
    </source>
</evidence>
<accession>A0AAV0DSM0</accession>
<proteinExistence type="predicted"/>
<evidence type="ECO:0000313" key="1">
    <source>
        <dbReference type="EMBL" id="CAH9105762.1"/>
    </source>
</evidence>
<protein>
    <submittedName>
        <fullName evidence="1">Uncharacterized protein</fullName>
    </submittedName>
</protein>
<organism evidence="1 2">
    <name type="scientific">Cuscuta epithymum</name>
    <dbReference type="NCBI Taxonomy" id="186058"/>
    <lineage>
        <taxon>Eukaryota</taxon>
        <taxon>Viridiplantae</taxon>
        <taxon>Streptophyta</taxon>
        <taxon>Embryophyta</taxon>
        <taxon>Tracheophyta</taxon>
        <taxon>Spermatophyta</taxon>
        <taxon>Magnoliopsida</taxon>
        <taxon>eudicotyledons</taxon>
        <taxon>Gunneridae</taxon>
        <taxon>Pentapetalae</taxon>
        <taxon>asterids</taxon>
        <taxon>lamiids</taxon>
        <taxon>Solanales</taxon>
        <taxon>Convolvulaceae</taxon>
        <taxon>Cuscuteae</taxon>
        <taxon>Cuscuta</taxon>
        <taxon>Cuscuta subgen. Cuscuta</taxon>
    </lineage>
</organism>
<dbReference type="Proteomes" id="UP001152523">
    <property type="component" value="Unassembled WGS sequence"/>
</dbReference>
<reference evidence="1" key="1">
    <citation type="submission" date="2022-07" db="EMBL/GenBank/DDBJ databases">
        <authorList>
            <person name="Macas J."/>
            <person name="Novak P."/>
            <person name="Neumann P."/>
        </authorList>
    </citation>
    <scope>NUCLEOTIDE SEQUENCE</scope>
</reference>
<comment type="caution">
    <text evidence="1">The sequence shown here is derived from an EMBL/GenBank/DDBJ whole genome shotgun (WGS) entry which is preliminary data.</text>
</comment>
<keyword evidence="2" id="KW-1185">Reference proteome</keyword>
<dbReference type="EMBL" id="CAMAPF010000132">
    <property type="protein sequence ID" value="CAH9105762.1"/>
    <property type="molecule type" value="Genomic_DNA"/>
</dbReference>
<dbReference type="AlphaFoldDB" id="A0AAV0DSM0"/>
<gene>
    <name evidence="1" type="ORF">CEPIT_LOCUS17328</name>
</gene>